<gene>
    <name evidence="1" type="ORF">HGP28_04160</name>
</gene>
<accession>A0A7X8TNL5</accession>
<dbReference type="EMBL" id="JABAIK010000003">
    <property type="protein sequence ID" value="NLS12087.1"/>
    <property type="molecule type" value="Genomic_DNA"/>
</dbReference>
<reference evidence="1 2" key="1">
    <citation type="submission" date="2020-04" db="EMBL/GenBank/DDBJ databases">
        <title>Vibrio sp. SM6, a novel species isolated from seawater.</title>
        <authorList>
            <person name="Wang X."/>
        </authorList>
    </citation>
    <scope>NUCLEOTIDE SEQUENCE [LARGE SCALE GENOMIC DNA]</scope>
    <source>
        <strain evidence="1 2">SM6</strain>
    </source>
</reference>
<comment type="caution">
    <text evidence="1">The sequence shown here is derived from an EMBL/GenBank/DDBJ whole genome shotgun (WGS) entry which is preliminary data.</text>
</comment>
<keyword evidence="2" id="KW-1185">Reference proteome</keyword>
<dbReference type="Pfam" id="PF11140">
    <property type="entry name" value="DUF2913"/>
    <property type="match status" value="1"/>
</dbReference>
<sequence length="199" mass="22725">MQNFKQTDANQLLSELAVHALLHHEFRRLLTANKTLSAQQSNELLNKWLKPKLKNVRYRTIKKPLKALIQQSKSHQASLFSLLEQCAITRPENKQPHLDSYLLLINEIEKKLGLTVLLSDAHNVDLSHDANGCLLSVLSADLNQHFDGHNALIEPISMLFRGPLSQRALFLGAIYANQTFSYQVMYQDDQFVRIQLELA</sequence>
<name>A0A7X8TNL5_9VIBR</name>
<proteinExistence type="predicted"/>
<dbReference type="RefSeq" id="WP_168835317.1">
    <property type="nucleotide sequence ID" value="NZ_JABAIK010000003.1"/>
</dbReference>
<organism evidence="1 2">
    <name type="scientific">Vibrio agarilyticus</name>
    <dbReference type="NCBI Taxonomy" id="2726741"/>
    <lineage>
        <taxon>Bacteria</taxon>
        <taxon>Pseudomonadati</taxon>
        <taxon>Pseudomonadota</taxon>
        <taxon>Gammaproteobacteria</taxon>
        <taxon>Vibrionales</taxon>
        <taxon>Vibrionaceae</taxon>
        <taxon>Vibrio</taxon>
    </lineage>
</organism>
<dbReference type="AlphaFoldDB" id="A0A7X8TNL5"/>
<evidence type="ECO:0000313" key="1">
    <source>
        <dbReference type="EMBL" id="NLS12087.1"/>
    </source>
</evidence>
<dbReference type="InterPro" id="IPR021316">
    <property type="entry name" value="DUF2913"/>
</dbReference>
<evidence type="ECO:0000313" key="2">
    <source>
        <dbReference type="Proteomes" id="UP000535589"/>
    </source>
</evidence>
<protein>
    <submittedName>
        <fullName evidence="1">DUF2913 family protein</fullName>
    </submittedName>
</protein>
<dbReference type="Proteomes" id="UP000535589">
    <property type="component" value="Unassembled WGS sequence"/>
</dbReference>